<proteinExistence type="predicted"/>
<feature type="domain" description="Succinylglutamate desuccinylase/Aspartoacylase catalytic" evidence="5">
    <location>
        <begin position="33"/>
        <end position="216"/>
    </location>
</feature>
<dbReference type="SUPFAM" id="SSF53187">
    <property type="entry name" value="Zn-dependent exopeptidases"/>
    <property type="match status" value="1"/>
</dbReference>
<comment type="cofactor">
    <cofactor evidence="1">
        <name>Zn(2+)</name>
        <dbReference type="ChEBI" id="CHEBI:29105"/>
    </cofactor>
</comment>
<evidence type="ECO:0000256" key="2">
    <source>
        <dbReference type="ARBA" id="ARBA00022723"/>
    </source>
</evidence>
<dbReference type="Gene3D" id="3.40.630.10">
    <property type="entry name" value="Zn peptidases"/>
    <property type="match status" value="1"/>
</dbReference>
<protein>
    <submittedName>
        <fullName evidence="6">Succinylglutamate desuccinylase/aspartoacylase family protein</fullName>
    </submittedName>
</protein>
<dbReference type="PANTHER" id="PTHR37326:SF1">
    <property type="entry name" value="BLL3975 PROTEIN"/>
    <property type="match status" value="1"/>
</dbReference>
<dbReference type="InterPro" id="IPR053138">
    <property type="entry name" value="N-alpha-Ac-DABA_deacetylase"/>
</dbReference>
<dbReference type="CDD" id="cd06253">
    <property type="entry name" value="M14_ASTE_ASPA-like"/>
    <property type="match status" value="1"/>
</dbReference>
<dbReference type="InterPro" id="IPR055438">
    <property type="entry name" value="AstE_AspA_cat"/>
</dbReference>
<dbReference type="GO" id="GO:0046872">
    <property type="term" value="F:metal ion binding"/>
    <property type="evidence" value="ECO:0007669"/>
    <property type="project" value="UniProtKB-KW"/>
</dbReference>
<evidence type="ECO:0000313" key="7">
    <source>
        <dbReference type="Proteomes" id="UP000886721"/>
    </source>
</evidence>
<evidence type="ECO:0000256" key="3">
    <source>
        <dbReference type="ARBA" id="ARBA00022801"/>
    </source>
</evidence>
<evidence type="ECO:0000256" key="1">
    <source>
        <dbReference type="ARBA" id="ARBA00001947"/>
    </source>
</evidence>
<evidence type="ECO:0000313" key="6">
    <source>
        <dbReference type="EMBL" id="HIX68460.1"/>
    </source>
</evidence>
<accession>A0A9D1WX59</accession>
<dbReference type="PANTHER" id="PTHR37326">
    <property type="entry name" value="BLL3975 PROTEIN"/>
    <property type="match status" value="1"/>
</dbReference>
<organism evidence="6 7">
    <name type="scientific">Candidatus Anaerostipes excrementavium</name>
    <dbReference type="NCBI Taxonomy" id="2838463"/>
    <lineage>
        <taxon>Bacteria</taxon>
        <taxon>Bacillati</taxon>
        <taxon>Bacillota</taxon>
        <taxon>Clostridia</taxon>
        <taxon>Lachnospirales</taxon>
        <taxon>Lachnospiraceae</taxon>
        <taxon>Anaerostipes</taxon>
    </lineage>
</organism>
<dbReference type="Pfam" id="PF24827">
    <property type="entry name" value="AstE_AspA_cat"/>
    <property type="match status" value="1"/>
</dbReference>
<name>A0A9D1WX59_9FIRM</name>
<keyword evidence="3" id="KW-0378">Hydrolase</keyword>
<reference evidence="6" key="1">
    <citation type="journal article" date="2021" name="PeerJ">
        <title>Extensive microbial diversity within the chicken gut microbiome revealed by metagenomics and culture.</title>
        <authorList>
            <person name="Gilroy R."/>
            <person name="Ravi A."/>
            <person name="Getino M."/>
            <person name="Pursley I."/>
            <person name="Horton D.L."/>
            <person name="Alikhan N.F."/>
            <person name="Baker D."/>
            <person name="Gharbi K."/>
            <person name="Hall N."/>
            <person name="Watson M."/>
            <person name="Adriaenssens E.M."/>
            <person name="Foster-Nyarko E."/>
            <person name="Jarju S."/>
            <person name="Secka A."/>
            <person name="Antonio M."/>
            <person name="Oren A."/>
            <person name="Chaudhuri R.R."/>
            <person name="La Ragione R."/>
            <person name="Hildebrand F."/>
            <person name="Pallen M.J."/>
        </authorList>
    </citation>
    <scope>NUCLEOTIDE SEQUENCE</scope>
    <source>
        <strain evidence="6">CHK191-13928</strain>
    </source>
</reference>
<dbReference type="AlphaFoldDB" id="A0A9D1WX59"/>
<comment type="caution">
    <text evidence="6">The sequence shown here is derived from an EMBL/GenBank/DDBJ whole genome shotgun (WGS) entry which is preliminary data.</text>
</comment>
<sequence>MIETVVSVNLPVGEQLKIKKNSLTPDHIRGDEKRICLVSGIYGDELGGQYICGEIIKRIKEDFSLLRGIVDVYPAINPLGLDARTRAVPTTNIDYSTVFPGDPNGGMEDYTAARLVEDIKGAACCIDIHSSNIFLQEVPQVRLNDDYSEELLRLSKQMNTDLVWIHPSASVNEGSLAYTMNHMGIPTLVTESGAAFRIKYDFCEQIIDGIFAVMKELGIWEGEIRVKDNVPIVKENEIYYMNCESSGLFVSHRNLLDHVREGEIIGTITNPLLGAVEEEIIAPTDGIIMTLREHPGVAEGSLVARIIGGSHL</sequence>
<evidence type="ECO:0000256" key="4">
    <source>
        <dbReference type="ARBA" id="ARBA00022833"/>
    </source>
</evidence>
<dbReference type="Proteomes" id="UP000886721">
    <property type="component" value="Unassembled WGS sequence"/>
</dbReference>
<evidence type="ECO:0000259" key="5">
    <source>
        <dbReference type="Pfam" id="PF24827"/>
    </source>
</evidence>
<keyword evidence="2" id="KW-0479">Metal-binding</keyword>
<dbReference type="EMBL" id="DXEM01000031">
    <property type="protein sequence ID" value="HIX68460.1"/>
    <property type="molecule type" value="Genomic_DNA"/>
</dbReference>
<gene>
    <name evidence="6" type="ORF">H9735_10140</name>
</gene>
<keyword evidence="4" id="KW-0862">Zinc</keyword>
<dbReference type="GO" id="GO:0016788">
    <property type="term" value="F:hydrolase activity, acting on ester bonds"/>
    <property type="evidence" value="ECO:0007669"/>
    <property type="project" value="InterPro"/>
</dbReference>
<reference evidence="6" key="2">
    <citation type="submission" date="2021-04" db="EMBL/GenBank/DDBJ databases">
        <authorList>
            <person name="Gilroy R."/>
        </authorList>
    </citation>
    <scope>NUCLEOTIDE SEQUENCE</scope>
    <source>
        <strain evidence="6">CHK191-13928</strain>
    </source>
</reference>